<accession>A0A9N9BRA7</accession>
<dbReference type="EMBL" id="CAJVPY010002836">
    <property type="protein sequence ID" value="CAG8573545.1"/>
    <property type="molecule type" value="Genomic_DNA"/>
</dbReference>
<evidence type="ECO:0000313" key="2">
    <source>
        <dbReference type="EMBL" id="CAG8573545.1"/>
    </source>
</evidence>
<keyword evidence="3" id="KW-1185">Reference proteome</keyword>
<sequence>MKPQNQTLSASNTQNSIKATNENSVKTNTSMKSIPTTSLSYDDTNDVFKLQ</sequence>
<gene>
    <name evidence="2" type="ORF">DERYTH_LOCUS6328</name>
</gene>
<reference evidence="2" key="1">
    <citation type="submission" date="2021-06" db="EMBL/GenBank/DDBJ databases">
        <authorList>
            <person name="Kallberg Y."/>
            <person name="Tangrot J."/>
            <person name="Rosling A."/>
        </authorList>
    </citation>
    <scope>NUCLEOTIDE SEQUENCE</scope>
    <source>
        <strain evidence="2">MA453B</strain>
    </source>
</reference>
<evidence type="ECO:0000313" key="3">
    <source>
        <dbReference type="Proteomes" id="UP000789405"/>
    </source>
</evidence>
<dbReference type="AlphaFoldDB" id="A0A9N9BRA7"/>
<evidence type="ECO:0000256" key="1">
    <source>
        <dbReference type="SAM" id="MobiDB-lite"/>
    </source>
</evidence>
<dbReference type="Proteomes" id="UP000789405">
    <property type="component" value="Unassembled WGS sequence"/>
</dbReference>
<proteinExistence type="predicted"/>
<feature type="region of interest" description="Disordered" evidence="1">
    <location>
        <begin position="1"/>
        <end position="51"/>
    </location>
</feature>
<feature type="compositionally biased region" description="Polar residues" evidence="1">
    <location>
        <begin position="1"/>
        <end position="42"/>
    </location>
</feature>
<protein>
    <submittedName>
        <fullName evidence="2">1485_t:CDS:1</fullName>
    </submittedName>
</protein>
<organism evidence="2 3">
    <name type="scientific">Dentiscutata erythropus</name>
    <dbReference type="NCBI Taxonomy" id="1348616"/>
    <lineage>
        <taxon>Eukaryota</taxon>
        <taxon>Fungi</taxon>
        <taxon>Fungi incertae sedis</taxon>
        <taxon>Mucoromycota</taxon>
        <taxon>Glomeromycotina</taxon>
        <taxon>Glomeromycetes</taxon>
        <taxon>Diversisporales</taxon>
        <taxon>Gigasporaceae</taxon>
        <taxon>Dentiscutata</taxon>
    </lineage>
</organism>
<name>A0A9N9BRA7_9GLOM</name>
<comment type="caution">
    <text evidence="2">The sequence shown here is derived from an EMBL/GenBank/DDBJ whole genome shotgun (WGS) entry which is preliminary data.</text>
</comment>